<protein>
    <submittedName>
        <fullName evidence="1">Uncharacterized protein</fullName>
    </submittedName>
</protein>
<proteinExistence type="predicted"/>
<dbReference type="InterPro" id="IPR059218">
    <property type="entry name" value="LBP_cg2779-like"/>
</dbReference>
<dbReference type="NCBIfam" id="NF040507">
    <property type="entry name" value="LBP_cg2779_fam"/>
    <property type="match status" value="1"/>
</dbReference>
<reference evidence="1 2" key="1">
    <citation type="submission" date="2018-09" db="EMBL/GenBank/DDBJ databases">
        <title>Genome sequencing of strain BHWM-4.</title>
        <authorList>
            <person name="Heo J."/>
            <person name="Kim S.-J."/>
            <person name="Kwon S.-W."/>
        </authorList>
    </citation>
    <scope>NUCLEOTIDE SEQUENCE [LARGE SCALE GENOMIC DNA]</scope>
    <source>
        <strain evidence="1 2">BHWM-4</strain>
    </source>
</reference>
<dbReference type="EMBL" id="CP032626">
    <property type="protein sequence ID" value="AYF92276.1"/>
    <property type="molecule type" value="Genomic_DNA"/>
</dbReference>
<keyword evidence="2" id="KW-1185">Reference proteome</keyword>
<evidence type="ECO:0000313" key="2">
    <source>
        <dbReference type="Proteomes" id="UP000272003"/>
    </source>
</evidence>
<dbReference type="RefSeq" id="WP_120784050.1">
    <property type="nucleotide sequence ID" value="NZ_CP032626.1"/>
</dbReference>
<sequence length="60" mass="6991">MSRNLNNIAREIVTYQKEHDIPDTMLAFNLHFSVEELHDIKSMHRAPSQDEVDIIKKTLG</sequence>
<evidence type="ECO:0000313" key="1">
    <source>
        <dbReference type="EMBL" id="AYF92276.1"/>
    </source>
</evidence>
<dbReference type="Proteomes" id="UP000272003">
    <property type="component" value="Chromosome"/>
</dbReference>
<dbReference type="AlphaFoldDB" id="A0A387AU55"/>
<gene>
    <name evidence="1" type="ORF">D7I45_01610</name>
</gene>
<dbReference type="OrthoDB" id="2246554at2"/>
<name>A0A387AU55_9LACO</name>
<accession>A0A387AU55</accession>
<dbReference type="KEGG" id="abom:D7I45_01610"/>
<organism evidence="1 2">
    <name type="scientific">Apilactobacillus bombintestini</name>
    <dbReference type="NCBI Taxonomy" id="2419772"/>
    <lineage>
        <taxon>Bacteria</taxon>
        <taxon>Bacillati</taxon>
        <taxon>Bacillota</taxon>
        <taxon>Bacilli</taxon>
        <taxon>Lactobacillales</taxon>
        <taxon>Lactobacillaceae</taxon>
        <taxon>Apilactobacillus</taxon>
    </lineage>
</organism>